<dbReference type="PANTHER" id="PTHR38797">
    <property type="entry name" value="NUCLEAR PORE COMPLEX PROTEIN NUP85-RELATED"/>
    <property type="match status" value="1"/>
</dbReference>
<dbReference type="InterPro" id="IPR022085">
    <property type="entry name" value="OpdG"/>
</dbReference>
<proteinExistence type="predicted"/>
<evidence type="ECO:0000313" key="1">
    <source>
        <dbReference type="EMBL" id="KAH6885440.1"/>
    </source>
</evidence>
<dbReference type="InterPro" id="IPR053204">
    <property type="entry name" value="Oxopyrrolidines_Biosynth-assoc"/>
</dbReference>
<dbReference type="EMBL" id="JAGPYM010000018">
    <property type="protein sequence ID" value="KAH6885440.1"/>
    <property type="molecule type" value="Genomic_DNA"/>
</dbReference>
<accession>A0A9P8VYX9</accession>
<reference evidence="1 2" key="1">
    <citation type="journal article" date="2021" name="Nat. Commun.">
        <title>Genetic determinants of endophytism in the Arabidopsis root mycobiome.</title>
        <authorList>
            <person name="Mesny F."/>
            <person name="Miyauchi S."/>
            <person name="Thiergart T."/>
            <person name="Pickel B."/>
            <person name="Atanasova L."/>
            <person name="Karlsson M."/>
            <person name="Huettel B."/>
            <person name="Barry K.W."/>
            <person name="Haridas S."/>
            <person name="Chen C."/>
            <person name="Bauer D."/>
            <person name="Andreopoulos W."/>
            <person name="Pangilinan J."/>
            <person name="LaButti K."/>
            <person name="Riley R."/>
            <person name="Lipzen A."/>
            <person name="Clum A."/>
            <person name="Drula E."/>
            <person name="Henrissat B."/>
            <person name="Kohler A."/>
            <person name="Grigoriev I.V."/>
            <person name="Martin F.M."/>
            <person name="Hacquard S."/>
        </authorList>
    </citation>
    <scope>NUCLEOTIDE SEQUENCE [LARGE SCALE GENOMIC DNA]</scope>
    <source>
        <strain evidence="1 2">MPI-CAGE-CH-0241</strain>
    </source>
</reference>
<dbReference type="AlphaFoldDB" id="A0A9P8VYX9"/>
<gene>
    <name evidence="1" type="ORF">B0T10DRAFT_608606</name>
</gene>
<protein>
    <submittedName>
        <fullName evidence="1">Uncharacterized protein</fullName>
    </submittedName>
</protein>
<comment type="caution">
    <text evidence="1">The sequence shown here is derived from an EMBL/GenBank/DDBJ whole genome shotgun (WGS) entry which is preliminary data.</text>
</comment>
<dbReference type="PANTHER" id="PTHR38797:SF4">
    <property type="entry name" value="NUCLEAR PORE COMPLEX PROTEIN NUP85"/>
    <property type="match status" value="1"/>
</dbReference>
<organism evidence="1 2">
    <name type="scientific">Thelonectria olida</name>
    <dbReference type="NCBI Taxonomy" id="1576542"/>
    <lineage>
        <taxon>Eukaryota</taxon>
        <taxon>Fungi</taxon>
        <taxon>Dikarya</taxon>
        <taxon>Ascomycota</taxon>
        <taxon>Pezizomycotina</taxon>
        <taxon>Sordariomycetes</taxon>
        <taxon>Hypocreomycetidae</taxon>
        <taxon>Hypocreales</taxon>
        <taxon>Nectriaceae</taxon>
        <taxon>Thelonectria</taxon>
    </lineage>
</organism>
<dbReference type="Pfam" id="PF12311">
    <property type="entry name" value="DUF3632"/>
    <property type="match status" value="1"/>
</dbReference>
<name>A0A9P8VYX9_9HYPO</name>
<dbReference type="Proteomes" id="UP000777438">
    <property type="component" value="Unassembled WGS sequence"/>
</dbReference>
<dbReference type="OrthoDB" id="5075004at2759"/>
<evidence type="ECO:0000313" key="2">
    <source>
        <dbReference type="Proteomes" id="UP000777438"/>
    </source>
</evidence>
<sequence>MSNADPQNTPAEATDVSSTRPAWLAFLEKKIEEDREEYFADETHDEIVRDVLLAPDDDDTVIAKAIERFMHQYITGDANEHLEMRKPPEYDAGGFLNNIASIIYETAVHVPFTDIGHDRLADLLIGIKSNAAEEYRLEAPAFVYYGWGLEVIASEWWNQGQVDGSLRFRDAQDASEACKSWINTSALMAKLFRGGMLDADGPRWIFGDLKDAFEKRTKGDIATNVGRQAQVLVTVNHILIAGETLVKEVKAPSKKWFCDLSAEKWKFWASKFQEAADAVGENTRWGLKSRAQEAHDKMVKLYPEAFEEKPVEESA</sequence>
<keyword evidence="2" id="KW-1185">Reference proteome</keyword>